<protein>
    <submittedName>
        <fullName evidence="1">Uncharacterized protein</fullName>
    </submittedName>
</protein>
<accession>A0A8X7VAQ3</accession>
<dbReference type="Proteomes" id="UP000886595">
    <property type="component" value="Unassembled WGS sequence"/>
</dbReference>
<proteinExistence type="predicted"/>
<reference evidence="1 2" key="1">
    <citation type="submission" date="2020-02" db="EMBL/GenBank/DDBJ databases">
        <authorList>
            <person name="Ma Q."/>
            <person name="Huang Y."/>
            <person name="Song X."/>
            <person name="Pei D."/>
        </authorList>
    </citation>
    <scope>NUCLEOTIDE SEQUENCE [LARGE SCALE GENOMIC DNA]</scope>
    <source>
        <strain evidence="1">Sxm20200214</strain>
        <tissue evidence="1">Leaf</tissue>
    </source>
</reference>
<dbReference type="EMBL" id="JAAMPC010000006">
    <property type="protein sequence ID" value="KAG2307816.1"/>
    <property type="molecule type" value="Genomic_DNA"/>
</dbReference>
<gene>
    <name evidence="1" type="ORF">Bca52824_027564</name>
</gene>
<organism evidence="1 2">
    <name type="scientific">Brassica carinata</name>
    <name type="common">Ethiopian mustard</name>
    <name type="synonym">Abyssinian cabbage</name>
    <dbReference type="NCBI Taxonomy" id="52824"/>
    <lineage>
        <taxon>Eukaryota</taxon>
        <taxon>Viridiplantae</taxon>
        <taxon>Streptophyta</taxon>
        <taxon>Embryophyta</taxon>
        <taxon>Tracheophyta</taxon>
        <taxon>Spermatophyta</taxon>
        <taxon>Magnoliopsida</taxon>
        <taxon>eudicotyledons</taxon>
        <taxon>Gunneridae</taxon>
        <taxon>Pentapetalae</taxon>
        <taxon>rosids</taxon>
        <taxon>malvids</taxon>
        <taxon>Brassicales</taxon>
        <taxon>Brassicaceae</taxon>
        <taxon>Brassiceae</taxon>
        <taxon>Brassica</taxon>
    </lineage>
</organism>
<evidence type="ECO:0000313" key="2">
    <source>
        <dbReference type="Proteomes" id="UP000886595"/>
    </source>
</evidence>
<dbReference type="AlphaFoldDB" id="A0A8X7VAQ3"/>
<keyword evidence="2" id="KW-1185">Reference proteome</keyword>
<comment type="caution">
    <text evidence="1">The sequence shown here is derived from an EMBL/GenBank/DDBJ whole genome shotgun (WGS) entry which is preliminary data.</text>
</comment>
<evidence type="ECO:0000313" key="1">
    <source>
        <dbReference type="EMBL" id="KAG2307816.1"/>
    </source>
</evidence>
<name>A0A8X7VAQ3_BRACI</name>
<sequence length="134" mass="15044">MLYGGFICSYSLFSLHLCSTSPSLSQNILSSNYDTQTEIPQKKNGTLNLLQRKAPKISNLLHATERPKLLVFDHWNSLRRRDRNDSVTSPDLNSDGSEAIDAVAEASPWNLSPRGSLASREVVRKEVAMEIRRN</sequence>